<dbReference type="Proteomes" id="UP000799429">
    <property type="component" value="Unassembled WGS sequence"/>
</dbReference>
<reference evidence="1" key="1">
    <citation type="journal article" date="2020" name="Stud. Mycol.">
        <title>101 Dothideomycetes genomes: a test case for predicting lifestyles and emergence of pathogens.</title>
        <authorList>
            <person name="Haridas S."/>
            <person name="Albert R."/>
            <person name="Binder M."/>
            <person name="Bloem J."/>
            <person name="Labutti K."/>
            <person name="Salamov A."/>
            <person name="Andreopoulos B."/>
            <person name="Baker S."/>
            <person name="Barry K."/>
            <person name="Bills G."/>
            <person name="Bluhm B."/>
            <person name="Cannon C."/>
            <person name="Castanera R."/>
            <person name="Culley D."/>
            <person name="Daum C."/>
            <person name="Ezra D."/>
            <person name="Gonzalez J."/>
            <person name="Henrissat B."/>
            <person name="Kuo A."/>
            <person name="Liang C."/>
            <person name="Lipzen A."/>
            <person name="Lutzoni F."/>
            <person name="Magnuson J."/>
            <person name="Mondo S."/>
            <person name="Nolan M."/>
            <person name="Ohm R."/>
            <person name="Pangilinan J."/>
            <person name="Park H.-J."/>
            <person name="Ramirez L."/>
            <person name="Alfaro M."/>
            <person name="Sun H."/>
            <person name="Tritt A."/>
            <person name="Yoshinaga Y."/>
            <person name="Zwiers L.-H."/>
            <person name="Turgeon B."/>
            <person name="Goodwin S."/>
            <person name="Spatafora J."/>
            <person name="Crous P."/>
            <person name="Grigoriev I."/>
        </authorList>
    </citation>
    <scope>NUCLEOTIDE SEQUENCE</scope>
    <source>
        <strain evidence="1">CBS 101060</strain>
    </source>
</reference>
<dbReference type="AlphaFoldDB" id="A0A9P4S3G3"/>
<organism evidence="1 2">
    <name type="scientific">Patellaria atrata CBS 101060</name>
    <dbReference type="NCBI Taxonomy" id="1346257"/>
    <lineage>
        <taxon>Eukaryota</taxon>
        <taxon>Fungi</taxon>
        <taxon>Dikarya</taxon>
        <taxon>Ascomycota</taxon>
        <taxon>Pezizomycotina</taxon>
        <taxon>Dothideomycetes</taxon>
        <taxon>Dothideomycetes incertae sedis</taxon>
        <taxon>Patellariales</taxon>
        <taxon>Patellariaceae</taxon>
        <taxon>Patellaria</taxon>
    </lineage>
</organism>
<sequence>MKQILGFPIEKREIAFPLQLKMEPKKIKNKKNHGRMVDLLSTGKIQTQRKEIPAARHYTTRGLPLPYQVTKYKHQRNGSPSLHFQLHRVQIQRRRLSYDVNKHFQTPLPTEFILPRPWNGVGSVVDPAASKAVKVITKVCVGCKLQYRCLEARCGSFEVQKRGVRRVF</sequence>
<protein>
    <submittedName>
        <fullName evidence="1">Uncharacterized protein</fullName>
    </submittedName>
</protein>
<name>A0A9P4S3G3_9PEZI</name>
<proteinExistence type="predicted"/>
<evidence type="ECO:0000313" key="2">
    <source>
        <dbReference type="Proteomes" id="UP000799429"/>
    </source>
</evidence>
<accession>A0A9P4S3G3</accession>
<comment type="caution">
    <text evidence="1">The sequence shown here is derived from an EMBL/GenBank/DDBJ whole genome shotgun (WGS) entry which is preliminary data.</text>
</comment>
<evidence type="ECO:0000313" key="1">
    <source>
        <dbReference type="EMBL" id="KAF2834470.1"/>
    </source>
</evidence>
<dbReference type="EMBL" id="MU006118">
    <property type="protein sequence ID" value="KAF2834470.1"/>
    <property type="molecule type" value="Genomic_DNA"/>
</dbReference>
<keyword evidence="2" id="KW-1185">Reference proteome</keyword>
<gene>
    <name evidence="1" type="ORF">M501DRAFT_588438</name>
</gene>